<evidence type="ECO:0000313" key="10">
    <source>
        <dbReference type="Proteomes" id="UP000019678"/>
    </source>
</evidence>
<dbReference type="STRING" id="1192034.CAP_8442"/>
<dbReference type="InterPro" id="IPR029063">
    <property type="entry name" value="SAM-dependent_MTases_sf"/>
</dbReference>
<evidence type="ECO:0000256" key="3">
    <source>
        <dbReference type="ARBA" id="ARBA00022603"/>
    </source>
</evidence>
<comment type="catalytic activity">
    <reaction evidence="1 7">
        <text>guanosine(46) in tRNA + S-adenosyl-L-methionine = N(7)-methylguanosine(46) in tRNA + S-adenosyl-L-homocysteine</text>
        <dbReference type="Rhea" id="RHEA:42708"/>
        <dbReference type="Rhea" id="RHEA-COMP:10188"/>
        <dbReference type="Rhea" id="RHEA-COMP:10189"/>
        <dbReference type="ChEBI" id="CHEBI:57856"/>
        <dbReference type="ChEBI" id="CHEBI:59789"/>
        <dbReference type="ChEBI" id="CHEBI:74269"/>
        <dbReference type="ChEBI" id="CHEBI:74480"/>
        <dbReference type="EC" id="2.1.1.33"/>
    </reaction>
</comment>
<comment type="function">
    <text evidence="2 7">Catalyzes the formation of N(7)-methylguanine at position 46 (m7G46) in tRNA.</text>
</comment>
<dbReference type="UniPathway" id="UPA00989"/>
<feature type="region of interest" description="Disordered" evidence="8">
    <location>
        <begin position="189"/>
        <end position="215"/>
    </location>
</feature>
<dbReference type="AlphaFoldDB" id="A0A017SWB8"/>
<evidence type="ECO:0000256" key="5">
    <source>
        <dbReference type="ARBA" id="ARBA00022691"/>
    </source>
</evidence>
<comment type="caution">
    <text evidence="9">The sequence shown here is derived from an EMBL/GenBank/DDBJ whole genome shotgun (WGS) entry which is preliminary data.</text>
</comment>
<dbReference type="Gene3D" id="3.40.50.150">
    <property type="entry name" value="Vaccinia Virus protein VP39"/>
    <property type="match status" value="1"/>
</dbReference>
<comment type="similarity">
    <text evidence="7">Belongs to the class I-like SAM-binding methyltransferase superfamily. TrmB family.</text>
</comment>
<dbReference type="PANTHER" id="PTHR23417:SF21">
    <property type="entry name" value="TRNA (GUANINE-N(7)-)-METHYLTRANSFERASE"/>
    <property type="match status" value="1"/>
</dbReference>
<keyword evidence="10" id="KW-1185">Reference proteome</keyword>
<evidence type="ECO:0000256" key="8">
    <source>
        <dbReference type="SAM" id="MobiDB-lite"/>
    </source>
</evidence>
<dbReference type="SUPFAM" id="SSF53335">
    <property type="entry name" value="S-adenosyl-L-methionine-dependent methyltransferases"/>
    <property type="match status" value="1"/>
</dbReference>
<gene>
    <name evidence="7" type="primary">trmB</name>
    <name evidence="9" type="ORF">CAP_8442</name>
</gene>
<feature type="binding site" evidence="7">
    <location>
        <position position="139"/>
    </location>
    <ligand>
        <name>substrate</name>
    </ligand>
</feature>
<dbReference type="GO" id="GO:0043527">
    <property type="term" value="C:tRNA methyltransferase complex"/>
    <property type="evidence" value="ECO:0007669"/>
    <property type="project" value="TreeGrafter"/>
</dbReference>
<dbReference type="Proteomes" id="UP000019678">
    <property type="component" value="Unassembled WGS sequence"/>
</dbReference>
<dbReference type="GO" id="GO:0008176">
    <property type="term" value="F:tRNA (guanine(46)-N7)-methyltransferase activity"/>
    <property type="evidence" value="ECO:0007669"/>
    <property type="project" value="UniProtKB-UniRule"/>
</dbReference>
<dbReference type="EC" id="2.1.1.33" evidence="7"/>
<keyword evidence="4 7" id="KW-0808">Transferase</keyword>
<name>A0A017SWB8_9BACT</name>
<dbReference type="HAMAP" id="MF_01057">
    <property type="entry name" value="tRNA_methyltr_TrmB"/>
    <property type="match status" value="1"/>
</dbReference>
<organism evidence="9 10">
    <name type="scientific">Chondromyces apiculatus DSM 436</name>
    <dbReference type="NCBI Taxonomy" id="1192034"/>
    <lineage>
        <taxon>Bacteria</taxon>
        <taxon>Pseudomonadati</taxon>
        <taxon>Myxococcota</taxon>
        <taxon>Polyangia</taxon>
        <taxon>Polyangiales</taxon>
        <taxon>Polyangiaceae</taxon>
        <taxon>Chondromyces</taxon>
    </lineage>
</organism>
<dbReference type="PANTHER" id="PTHR23417">
    <property type="entry name" value="3-DEOXY-D-MANNO-OCTULOSONIC-ACID TRANSFERASE/TRNA GUANINE-N 7 - -METHYLTRANSFERASE"/>
    <property type="match status" value="1"/>
</dbReference>
<keyword evidence="3 7" id="KW-0489">Methyltransferase</keyword>
<feature type="binding site" evidence="7">
    <location>
        <position position="84"/>
    </location>
    <ligand>
        <name>S-adenosyl-L-methionine</name>
        <dbReference type="ChEBI" id="CHEBI:59789"/>
    </ligand>
</feature>
<dbReference type="InterPro" id="IPR055361">
    <property type="entry name" value="tRNA_methyltr_TrmB_bact"/>
</dbReference>
<comment type="pathway">
    <text evidence="7">tRNA modification; N(7)-methylguanine-tRNA biosynthesis.</text>
</comment>
<comment type="caution">
    <text evidence="7">Lacks conserved residue(s) required for the propagation of feature annotation.</text>
</comment>
<dbReference type="PROSITE" id="PS51625">
    <property type="entry name" value="SAM_MT_TRMB"/>
    <property type="match status" value="1"/>
</dbReference>
<keyword evidence="6 7" id="KW-0819">tRNA processing</keyword>
<dbReference type="CDD" id="cd02440">
    <property type="entry name" value="AdoMet_MTases"/>
    <property type="match status" value="1"/>
</dbReference>
<evidence type="ECO:0000256" key="2">
    <source>
        <dbReference type="ARBA" id="ARBA00003015"/>
    </source>
</evidence>
<dbReference type="Pfam" id="PF02390">
    <property type="entry name" value="Methyltransf_4"/>
    <property type="match status" value="1"/>
</dbReference>
<sequence length="234" mass="25703">MAFQPRPNHPYAHAARFPEGADVSIDDVFRAVPAASGDAAGSADAAGTVAAPGGPVEIEIGPGRGGFLFERAEAAPEARLLGLEIRLKWSAIVDERLRKRGFGARVRALNADAREALRRLRPDGGITRFYLHFPDPWWKKRHHKRLVMSPDLLDEIARLLKDGGELFVQTDVEERAAQYAEQIGAHAAFEPAGDAPGSPELAENPFNARSPREHRAIEDGLPVTRLLYRRKPRG</sequence>
<keyword evidence="5 7" id="KW-0949">S-adenosyl-L-methionine</keyword>
<feature type="binding site" evidence="7">
    <location>
        <position position="171"/>
    </location>
    <ligand>
        <name>substrate</name>
    </ligand>
</feature>
<dbReference type="OrthoDB" id="9802090at2"/>
<evidence type="ECO:0000256" key="7">
    <source>
        <dbReference type="HAMAP-Rule" id="MF_01057"/>
    </source>
</evidence>
<feature type="binding site" evidence="7">
    <location>
        <position position="59"/>
    </location>
    <ligand>
        <name>S-adenosyl-L-methionine</name>
        <dbReference type="ChEBI" id="CHEBI:59789"/>
    </ligand>
</feature>
<evidence type="ECO:0000256" key="1">
    <source>
        <dbReference type="ARBA" id="ARBA00000142"/>
    </source>
</evidence>
<protein>
    <recommendedName>
        <fullName evidence="7">tRNA (guanine-N(7)-)-methyltransferase</fullName>
        <ecNumber evidence="7">2.1.1.33</ecNumber>
    </recommendedName>
    <alternativeName>
        <fullName evidence="7">tRNA (guanine(46)-N(7))-methyltransferase</fullName>
    </alternativeName>
    <alternativeName>
        <fullName evidence="7">tRNA(m7G46)-methyltransferase</fullName>
    </alternativeName>
</protein>
<dbReference type="RefSeq" id="WP_044249637.1">
    <property type="nucleotide sequence ID" value="NZ_ASRX01000084.1"/>
</dbReference>
<evidence type="ECO:0000256" key="4">
    <source>
        <dbReference type="ARBA" id="ARBA00022679"/>
    </source>
</evidence>
<dbReference type="eggNOG" id="COG0220">
    <property type="taxonomic scope" value="Bacteria"/>
</dbReference>
<evidence type="ECO:0000313" key="9">
    <source>
        <dbReference type="EMBL" id="EYF01288.1"/>
    </source>
</evidence>
<feature type="binding site" evidence="7">
    <location>
        <position position="112"/>
    </location>
    <ligand>
        <name>S-adenosyl-L-methionine</name>
        <dbReference type="ChEBI" id="CHEBI:59789"/>
    </ligand>
</feature>
<reference evidence="9 10" key="1">
    <citation type="submission" date="2013-05" db="EMBL/GenBank/DDBJ databases">
        <title>Genome assembly of Chondromyces apiculatus DSM 436.</title>
        <authorList>
            <person name="Sharma G."/>
            <person name="Khatri I."/>
            <person name="Kaur C."/>
            <person name="Mayilraj S."/>
            <person name="Subramanian S."/>
        </authorList>
    </citation>
    <scope>NUCLEOTIDE SEQUENCE [LARGE SCALE GENOMIC DNA]</scope>
    <source>
        <strain evidence="9 10">DSM 436</strain>
    </source>
</reference>
<feature type="binding site" evidence="7">
    <location>
        <position position="135"/>
    </location>
    <ligand>
        <name>S-adenosyl-L-methionine</name>
        <dbReference type="ChEBI" id="CHEBI:59789"/>
    </ligand>
</feature>
<proteinExistence type="inferred from homology"/>
<evidence type="ECO:0000256" key="6">
    <source>
        <dbReference type="ARBA" id="ARBA00022694"/>
    </source>
</evidence>
<accession>A0A017SWB8</accession>
<dbReference type="InterPro" id="IPR003358">
    <property type="entry name" value="tRNA_(Gua-N-7)_MeTrfase_Trmb"/>
</dbReference>
<dbReference type="EMBL" id="ASRX01000084">
    <property type="protein sequence ID" value="EYF01288.1"/>
    <property type="molecule type" value="Genomic_DNA"/>
</dbReference>